<dbReference type="OrthoDB" id="9798763at2"/>
<name>A0A554W499_9BURK</name>
<evidence type="ECO:0000313" key="4">
    <source>
        <dbReference type="Proteomes" id="UP000315736"/>
    </source>
</evidence>
<evidence type="ECO:0000313" key="3">
    <source>
        <dbReference type="EMBL" id="TSE18409.1"/>
    </source>
</evidence>
<dbReference type="InterPro" id="IPR006311">
    <property type="entry name" value="TAT_signal"/>
</dbReference>
<reference evidence="3 4" key="1">
    <citation type="submission" date="2019-07" db="EMBL/GenBank/DDBJ databases">
        <title>Tepidimonas alkaliphilus YIM 72238 draft genome.</title>
        <authorList>
            <person name="Da Costa M.S."/>
            <person name="Froufe H.J.C."/>
            <person name="Egas C."/>
            <person name="Albuquerque L."/>
        </authorList>
    </citation>
    <scope>NUCLEOTIDE SEQUENCE [LARGE SCALE GENOMIC DNA]</scope>
    <source>
        <strain evidence="3 4">YIM 72238</strain>
    </source>
</reference>
<keyword evidence="1" id="KW-0732">Signal</keyword>
<dbReference type="Proteomes" id="UP000315736">
    <property type="component" value="Unassembled WGS sequence"/>
</dbReference>
<accession>A0A554W499</accession>
<dbReference type="Gene3D" id="3.90.420.10">
    <property type="entry name" value="Oxidoreductase, molybdopterin-binding domain"/>
    <property type="match status" value="1"/>
</dbReference>
<sequence>MATLAHPRRWSRRSLLGWLAASALLTARASTLPAPTGPVVLTIRGRIERRNQGSHAALDLAMLEALPQHHLLTRTPWDSEPVTFSGPRLRDVLDAVGAHGQRLRAVALDDYRVIIPLEDAQRYDVIVATRKNGARMSVRQKGPLFIVYPFDHAPQLRDRRYYERSIWQLKALEVE</sequence>
<dbReference type="AlphaFoldDB" id="A0A554W499"/>
<protein>
    <recommendedName>
        <fullName evidence="2">Oxidoreductase molybdopterin-binding domain-containing protein</fullName>
    </recommendedName>
</protein>
<dbReference type="EMBL" id="VJNB01000014">
    <property type="protein sequence ID" value="TSE18409.1"/>
    <property type="molecule type" value="Genomic_DNA"/>
</dbReference>
<dbReference type="InterPro" id="IPR000572">
    <property type="entry name" value="OxRdtase_Mopterin-bd_dom"/>
</dbReference>
<dbReference type="SUPFAM" id="SSF56524">
    <property type="entry name" value="Oxidoreductase molybdopterin-binding domain"/>
    <property type="match status" value="1"/>
</dbReference>
<proteinExistence type="predicted"/>
<feature type="signal peptide" evidence="1">
    <location>
        <begin position="1"/>
        <end position="29"/>
    </location>
</feature>
<dbReference type="Pfam" id="PF00174">
    <property type="entry name" value="Oxidored_molyb"/>
    <property type="match status" value="1"/>
</dbReference>
<evidence type="ECO:0000259" key="2">
    <source>
        <dbReference type="Pfam" id="PF00174"/>
    </source>
</evidence>
<dbReference type="InterPro" id="IPR036374">
    <property type="entry name" value="OxRdtase_Mopterin-bd_sf"/>
</dbReference>
<organism evidence="3 4">
    <name type="scientific">Tepidimonas alkaliphilus</name>
    <dbReference type="NCBI Taxonomy" id="2588942"/>
    <lineage>
        <taxon>Bacteria</taxon>
        <taxon>Pseudomonadati</taxon>
        <taxon>Pseudomonadota</taxon>
        <taxon>Betaproteobacteria</taxon>
        <taxon>Burkholderiales</taxon>
        <taxon>Tepidimonas</taxon>
    </lineage>
</organism>
<dbReference type="RefSeq" id="WP_143891346.1">
    <property type="nucleotide sequence ID" value="NZ_VJNB01000014.1"/>
</dbReference>
<keyword evidence="4" id="KW-1185">Reference proteome</keyword>
<gene>
    <name evidence="3" type="ORF">Talka_02155</name>
</gene>
<feature type="chain" id="PRO_5022028686" description="Oxidoreductase molybdopterin-binding domain-containing protein" evidence="1">
    <location>
        <begin position="30"/>
        <end position="175"/>
    </location>
</feature>
<comment type="caution">
    <text evidence="3">The sequence shown here is derived from an EMBL/GenBank/DDBJ whole genome shotgun (WGS) entry which is preliminary data.</text>
</comment>
<feature type="domain" description="Oxidoreductase molybdopterin-binding" evidence="2">
    <location>
        <begin position="80"/>
        <end position="149"/>
    </location>
</feature>
<dbReference type="PROSITE" id="PS51318">
    <property type="entry name" value="TAT"/>
    <property type="match status" value="1"/>
</dbReference>
<evidence type="ECO:0000256" key="1">
    <source>
        <dbReference type="SAM" id="SignalP"/>
    </source>
</evidence>